<dbReference type="AlphaFoldDB" id="A0A0H2R3J0"/>
<proteinExistence type="predicted"/>
<accession>A0A0H2R3J0</accession>
<evidence type="ECO:0000313" key="3">
    <source>
        <dbReference type="Proteomes" id="UP000053477"/>
    </source>
</evidence>
<dbReference type="OrthoDB" id="2495224at2759"/>
<dbReference type="PANTHER" id="PTHR33099:SF7">
    <property type="entry name" value="MYND-TYPE DOMAIN-CONTAINING PROTEIN"/>
    <property type="match status" value="1"/>
</dbReference>
<organism evidence="2 3">
    <name type="scientific">Schizopora paradoxa</name>
    <dbReference type="NCBI Taxonomy" id="27342"/>
    <lineage>
        <taxon>Eukaryota</taxon>
        <taxon>Fungi</taxon>
        <taxon>Dikarya</taxon>
        <taxon>Basidiomycota</taxon>
        <taxon>Agaricomycotina</taxon>
        <taxon>Agaricomycetes</taxon>
        <taxon>Hymenochaetales</taxon>
        <taxon>Schizoporaceae</taxon>
        <taxon>Schizopora</taxon>
    </lineage>
</organism>
<dbReference type="InParanoid" id="A0A0H2R3J0"/>
<dbReference type="PANTHER" id="PTHR33099">
    <property type="entry name" value="FE2OG DIOXYGENASE DOMAIN-CONTAINING PROTEIN"/>
    <property type="match status" value="1"/>
</dbReference>
<name>A0A0H2R3J0_9AGAM</name>
<feature type="region of interest" description="Disordered" evidence="1">
    <location>
        <begin position="277"/>
        <end position="299"/>
    </location>
</feature>
<reference evidence="2 3" key="1">
    <citation type="submission" date="2015-04" db="EMBL/GenBank/DDBJ databases">
        <title>Complete genome sequence of Schizopora paradoxa KUC8140, a cosmopolitan wood degrader in East Asia.</title>
        <authorList>
            <consortium name="DOE Joint Genome Institute"/>
            <person name="Min B."/>
            <person name="Park H."/>
            <person name="Jang Y."/>
            <person name="Kim J.-J."/>
            <person name="Kim K.H."/>
            <person name="Pangilinan J."/>
            <person name="Lipzen A."/>
            <person name="Riley R."/>
            <person name="Grigoriev I.V."/>
            <person name="Spatafora J.W."/>
            <person name="Choi I.-G."/>
        </authorList>
    </citation>
    <scope>NUCLEOTIDE SEQUENCE [LARGE SCALE GENOMIC DNA]</scope>
    <source>
        <strain evidence="2 3">KUC8140</strain>
    </source>
</reference>
<feature type="compositionally biased region" description="Acidic residues" evidence="1">
    <location>
        <begin position="277"/>
        <end position="294"/>
    </location>
</feature>
<evidence type="ECO:0000313" key="2">
    <source>
        <dbReference type="EMBL" id="KLO06360.1"/>
    </source>
</evidence>
<gene>
    <name evidence="2" type="ORF">SCHPADRAFT_946136</name>
</gene>
<dbReference type="Proteomes" id="UP000053477">
    <property type="component" value="Unassembled WGS sequence"/>
</dbReference>
<evidence type="ECO:0000256" key="1">
    <source>
        <dbReference type="SAM" id="MobiDB-lite"/>
    </source>
</evidence>
<protein>
    <submittedName>
        <fullName evidence="2">Uncharacterized protein</fullName>
    </submittedName>
</protein>
<dbReference type="EMBL" id="KQ086213">
    <property type="protein sequence ID" value="KLO06360.1"/>
    <property type="molecule type" value="Genomic_DNA"/>
</dbReference>
<keyword evidence="3" id="KW-1185">Reference proteome</keyword>
<sequence length="437" mass="49679">MHHRFTICTLSRAFGKLLIFLPSAFTGGSFWLSRDGSEYCETTQLERESAMSTSALAWFNGVSVTSLPVHSGYRLVLSYDLVQTSPTAVLPGLHVQAEKIEGVRQALLRWKQAKEGDNSDAIPDEIYYFWFDESVLKHIEPFMTELGIVLYRADVEFHRSGSAVKPENWGFERVEAKRKGESGLVWDKRVDEDVDFHKIHSEEYTIQKLTFLDGNPVENSEAFSIHDNNVIPMNFKDDLDEPSEIEYGGGWESNDLDHWFYRDALVFPIYYEDYASETENEDEDGSENGSEEEDGARATVDSVCEDLLKLERPFCTEKEEALVDELMKVCSSGDASDNEVARASALLHRLAMQWKDSKTWVKALSLHPRGAALQGVSVHGFLQAYHLFAPNFFQLAEPFLVVDRVLGQELYALAYNYNDANTMNWCQNAMYFISVAQ</sequence>